<organism evidence="8 9">
    <name type="scientific">Roseomonas populi</name>
    <dbReference type="NCBI Taxonomy" id="3121582"/>
    <lineage>
        <taxon>Bacteria</taxon>
        <taxon>Pseudomonadati</taxon>
        <taxon>Pseudomonadota</taxon>
        <taxon>Alphaproteobacteria</taxon>
        <taxon>Acetobacterales</taxon>
        <taxon>Roseomonadaceae</taxon>
        <taxon>Roseomonas</taxon>
    </lineage>
</organism>
<feature type="binding site" evidence="5">
    <location>
        <position position="194"/>
    </location>
    <ligand>
        <name>S-adenosyl-L-methionine</name>
        <dbReference type="ChEBI" id="CHEBI:59789"/>
    </ligand>
</feature>
<feature type="binding site" evidence="5">
    <location>
        <position position="180"/>
    </location>
    <ligand>
        <name>S-adenosyl-L-methionine</name>
        <dbReference type="ChEBI" id="CHEBI:59789"/>
    </ligand>
</feature>
<dbReference type="InterPro" id="IPR050320">
    <property type="entry name" value="N5-glutamine_MTase"/>
</dbReference>
<feature type="binding site" evidence="5">
    <location>
        <begin position="128"/>
        <end position="132"/>
    </location>
    <ligand>
        <name>S-adenosyl-L-methionine</name>
        <dbReference type="ChEBI" id="CHEBI:59789"/>
    </ligand>
</feature>
<dbReference type="SUPFAM" id="SSF53335">
    <property type="entry name" value="S-adenosyl-L-methionine-dependent methyltransferases"/>
    <property type="match status" value="1"/>
</dbReference>
<dbReference type="PANTHER" id="PTHR18895">
    <property type="entry name" value="HEMK METHYLTRANSFERASE"/>
    <property type="match status" value="1"/>
</dbReference>
<evidence type="ECO:0000259" key="6">
    <source>
        <dbReference type="Pfam" id="PF05175"/>
    </source>
</evidence>
<comment type="similarity">
    <text evidence="5">Belongs to the protein N5-glutamine methyltransferase family. PrmC subfamily.</text>
</comment>
<dbReference type="InterPro" id="IPR019874">
    <property type="entry name" value="RF_methyltr_PrmC"/>
</dbReference>
<evidence type="ECO:0000256" key="5">
    <source>
        <dbReference type="HAMAP-Rule" id="MF_02126"/>
    </source>
</evidence>
<dbReference type="NCBIfam" id="TIGR00536">
    <property type="entry name" value="hemK_fam"/>
    <property type="match status" value="1"/>
</dbReference>
<dbReference type="InterPro" id="IPR007848">
    <property type="entry name" value="Small_mtfrase_dom"/>
</dbReference>
<dbReference type="GO" id="GO:0102559">
    <property type="term" value="F:peptide chain release factor N(5)-glutamine methyltransferase activity"/>
    <property type="evidence" value="ECO:0007669"/>
    <property type="project" value="UniProtKB-EC"/>
</dbReference>
<evidence type="ECO:0000256" key="2">
    <source>
        <dbReference type="ARBA" id="ARBA00022679"/>
    </source>
</evidence>
<keyword evidence="1 5" id="KW-0489">Methyltransferase</keyword>
<feature type="domain" description="Release factor glutamine methyltransferase N-terminal" evidence="7">
    <location>
        <begin position="16"/>
        <end position="82"/>
    </location>
</feature>
<dbReference type="InterPro" id="IPR002052">
    <property type="entry name" value="DNA_methylase_N6_adenine_CS"/>
</dbReference>
<dbReference type="PROSITE" id="PS00092">
    <property type="entry name" value="N6_MTASE"/>
    <property type="match status" value="1"/>
</dbReference>
<proteinExistence type="inferred from homology"/>
<evidence type="ECO:0000256" key="3">
    <source>
        <dbReference type="ARBA" id="ARBA00022691"/>
    </source>
</evidence>
<comment type="function">
    <text evidence="5">Methylates the class 1 translation termination release factors RF1/PrfA and RF2/PrfB on the glutamine residue of the universally conserved GGQ motif.</text>
</comment>
<dbReference type="NCBIfam" id="TIGR03534">
    <property type="entry name" value="RF_mod_PrmC"/>
    <property type="match status" value="1"/>
</dbReference>
<accession>A0ABT1X427</accession>
<reference evidence="8 9" key="1">
    <citation type="submission" date="2022-06" db="EMBL/GenBank/DDBJ databases">
        <title>Roseomonas CN29.</title>
        <authorList>
            <person name="Cheng Y."/>
            <person name="He X."/>
        </authorList>
    </citation>
    <scope>NUCLEOTIDE SEQUENCE [LARGE SCALE GENOMIC DNA]</scope>
    <source>
        <strain evidence="8 9">CN29</strain>
    </source>
</reference>
<keyword evidence="9" id="KW-1185">Reference proteome</keyword>
<keyword evidence="2 5" id="KW-0808">Transferase</keyword>
<name>A0ABT1X427_9PROT</name>
<dbReference type="HAMAP" id="MF_02126">
    <property type="entry name" value="RF_methyltr_PrmC"/>
    <property type="match status" value="1"/>
</dbReference>
<evidence type="ECO:0000259" key="7">
    <source>
        <dbReference type="Pfam" id="PF17827"/>
    </source>
</evidence>
<evidence type="ECO:0000313" key="9">
    <source>
        <dbReference type="Proteomes" id="UP001524642"/>
    </source>
</evidence>
<feature type="binding site" evidence="5">
    <location>
        <position position="151"/>
    </location>
    <ligand>
        <name>S-adenosyl-L-methionine</name>
        <dbReference type="ChEBI" id="CHEBI:59789"/>
    </ligand>
</feature>
<dbReference type="Gene3D" id="1.10.8.10">
    <property type="entry name" value="DNA helicase RuvA subunit, C-terminal domain"/>
    <property type="match status" value="1"/>
</dbReference>
<dbReference type="Pfam" id="PF17827">
    <property type="entry name" value="PrmC_N"/>
    <property type="match status" value="1"/>
</dbReference>
<comment type="catalytic activity">
    <reaction evidence="4 5">
        <text>L-glutaminyl-[peptide chain release factor] + S-adenosyl-L-methionine = N(5)-methyl-L-glutaminyl-[peptide chain release factor] + S-adenosyl-L-homocysteine + H(+)</text>
        <dbReference type="Rhea" id="RHEA:42896"/>
        <dbReference type="Rhea" id="RHEA-COMP:10271"/>
        <dbReference type="Rhea" id="RHEA-COMP:10272"/>
        <dbReference type="ChEBI" id="CHEBI:15378"/>
        <dbReference type="ChEBI" id="CHEBI:30011"/>
        <dbReference type="ChEBI" id="CHEBI:57856"/>
        <dbReference type="ChEBI" id="CHEBI:59789"/>
        <dbReference type="ChEBI" id="CHEBI:61891"/>
        <dbReference type="EC" id="2.1.1.297"/>
    </reaction>
</comment>
<feature type="domain" description="Methyltransferase small" evidence="6">
    <location>
        <begin position="112"/>
        <end position="200"/>
    </location>
</feature>
<sequence length="288" mass="29730">MSDCEPGVSVGAFLCQAGQLLRAAGIEGPRMEARLLLAHAMGCRQEDLLRDPRAPVPPAAQTVFRAALAARARNVPMARLLGHAGFWTLDLLVDGSTLIPRADTETLVEAALDAFPNRGAVRRVLDLGTGTGALLLAALSEFPTAFGVGVDREPAAAALARANATRNGLADRAFMVAGDWAGALSGRFDLVLSNPPYIESAVIPALMPEVALHEPALALDGGADGLDAYRFLAGALPGLLAPGGRAVLELGQGQEMAVTALARTAGLRILECRPDLGGVPRALVLAGL</sequence>
<dbReference type="InterPro" id="IPR029063">
    <property type="entry name" value="SAM-dependent_MTases_sf"/>
</dbReference>
<dbReference type="InterPro" id="IPR040758">
    <property type="entry name" value="PrmC_N"/>
</dbReference>
<dbReference type="Gene3D" id="3.40.50.150">
    <property type="entry name" value="Vaccinia Virus protein VP39"/>
    <property type="match status" value="1"/>
</dbReference>
<evidence type="ECO:0000256" key="4">
    <source>
        <dbReference type="ARBA" id="ARBA00048391"/>
    </source>
</evidence>
<dbReference type="EC" id="2.1.1.297" evidence="5"/>
<dbReference type="Pfam" id="PF05175">
    <property type="entry name" value="MTS"/>
    <property type="match status" value="1"/>
</dbReference>
<evidence type="ECO:0000313" key="8">
    <source>
        <dbReference type="EMBL" id="MCR0982531.1"/>
    </source>
</evidence>
<feature type="binding site" evidence="5">
    <location>
        <begin position="194"/>
        <end position="197"/>
    </location>
    <ligand>
        <name>substrate</name>
    </ligand>
</feature>
<dbReference type="GO" id="GO:0032259">
    <property type="term" value="P:methylation"/>
    <property type="evidence" value="ECO:0007669"/>
    <property type="project" value="UniProtKB-KW"/>
</dbReference>
<dbReference type="RefSeq" id="WP_257716197.1">
    <property type="nucleotide sequence ID" value="NZ_JANJOU010000007.1"/>
</dbReference>
<dbReference type="EMBL" id="JANJOU010000007">
    <property type="protein sequence ID" value="MCR0982531.1"/>
    <property type="molecule type" value="Genomic_DNA"/>
</dbReference>
<dbReference type="CDD" id="cd02440">
    <property type="entry name" value="AdoMet_MTases"/>
    <property type="match status" value="1"/>
</dbReference>
<evidence type="ECO:0000256" key="1">
    <source>
        <dbReference type="ARBA" id="ARBA00022603"/>
    </source>
</evidence>
<gene>
    <name evidence="5 8" type="primary">prmC</name>
    <name evidence="8" type="ORF">NRP21_10760</name>
</gene>
<dbReference type="Proteomes" id="UP001524642">
    <property type="component" value="Unassembled WGS sequence"/>
</dbReference>
<dbReference type="InterPro" id="IPR004556">
    <property type="entry name" value="HemK-like"/>
</dbReference>
<protein>
    <recommendedName>
        <fullName evidence="5">Release factor glutamine methyltransferase</fullName>
        <shortName evidence="5">RF MTase</shortName>
        <ecNumber evidence="5">2.1.1.297</ecNumber>
    </recommendedName>
    <alternativeName>
        <fullName evidence="5">N5-glutamine methyltransferase PrmC</fullName>
    </alternativeName>
    <alternativeName>
        <fullName evidence="5">Protein-(glutamine-N5) MTase PrmC</fullName>
    </alternativeName>
    <alternativeName>
        <fullName evidence="5">Protein-glutamine N-methyltransferase PrmC</fullName>
    </alternativeName>
</protein>
<keyword evidence="3 5" id="KW-0949">S-adenosyl-L-methionine</keyword>
<dbReference type="PANTHER" id="PTHR18895:SF74">
    <property type="entry name" value="MTRF1L RELEASE FACTOR GLUTAMINE METHYLTRANSFERASE"/>
    <property type="match status" value="1"/>
</dbReference>
<comment type="caution">
    <text evidence="8">The sequence shown here is derived from an EMBL/GenBank/DDBJ whole genome shotgun (WGS) entry which is preliminary data.</text>
</comment>